<keyword evidence="3" id="KW-1185">Reference proteome</keyword>
<protein>
    <submittedName>
        <fullName evidence="2">Uncharacterized protein</fullName>
    </submittedName>
</protein>
<dbReference type="AlphaFoldDB" id="A0A2G5C8D0"/>
<evidence type="ECO:0000313" key="3">
    <source>
        <dbReference type="Proteomes" id="UP000230069"/>
    </source>
</evidence>
<dbReference type="FunCoup" id="A0A2G5C8D0">
    <property type="interactions" value="20"/>
</dbReference>
<evidence type="ECO:0000256" key="1">
    <source>
        <dbReference type="SAM" id="MobiDB-lite"/>
    </source>
</evidence>
<dbReference type="EMBL" id="KZ305094">
    <property type="protein sequence ID" value="PIA27505.1"/>
    <property type="molecule type" value="Genomic_DNA"/>
</dbReference>
<dbReference type="InParanoid" id="A0A2G5C8D0"/>
<feature type="compositionally biased region" description="Polar residues" evidence="1">
    <location>
        <begin position="53"/>
        <end position="68"/>
    </location>
</feature>
<accession>A0A2G5C8D0</accession>
<reference evidence="2 3" key="1">
    <citation type="submission" date="2017-09" db="EMBL/GenBank/DDBJ databases">
        <title>WGS assembly of Aquilegia coerulea Goldsmith.</title>
        <authorList>
            <person name="Hodges S."/>
            <person name="Kramer E."/>
            <person name="Nordborg M."/>
            <person name="Tomkins J."/>
            <person name="Borevitz J."/>
            <person name="Derieg N."/>
            <person name="Yan J."/>
            <person name="Mihaltcheva S."/>
            <person name="Hayes R.D."/>
            <person name="Rokhsar D."/>
        </authorList>
    </citation>
    <scope>NUCLEOTIDE SEQUENCE [LARGE SCALE GENOMIC DNA]</scope>
    <source>
        <strain evidence="3">cv. Goldsmith</strain>
    </source>
</reference>
<dbReference type="OrthoDB" id="783264at2759"/>
<dbReference type="PANTHER" id="PTHR35131:SF1">
    <property type="entry name" value="EXPRESSED PROTEIN"/>
    <property type="match status" value="1"/>
</dbReference>
<sequence>MMYKTCTKQLTSISEHMATTTPVEIGTRGTVGSLVLQEIEHFSKLAMDRNEASRTSQKQNKNMASTSHGSREKFQFVIMNSKKKKRGNGFLPSMCSMVDVAETSRPIGNSGFNYRSLKADVKKIRS</sequence>
<gene>
    <name evidence="2" type="ORF">AQUCO_07700052v1</name>
</gene>
<dbReference type="Proteomes" id="UP000230069">
    <property type="component" value="Unassembled WGS sequence"/>
</dbReference>
<name>A0A2G5C8D0_AQUCA</name>
<evidence type="ECO:0000313" key="2">
    <source>
        <dbReference type="EMBL" id="PIA27505.1"/>
    </source>
</evidence>
<feature type="region of interest" description="Disordered" evidence="1">
    <location>
        <begin position="47"/>
        <end position="74"/>
    </location>
</feature>
<organism evidence="2 3">
    <name type="scientific">Aquilegia coerulea</name>
    <name type="common">Rocky mountain columbine</name>
    <dbReference type="NCBI Taxonomy" id="218851"/>
    <lineage>
        <taxon>Eukaryota</taxon>
        <taxon>Viridiplantae</taxon>
        <taxon>Streptophyta</taxon>
        <taxon>Embryophyta</taxon>
        <taxon>Tracheophyta</taxon>
        <taxon>Spermatophyta</taxon>
        <taxon>Magnoliopsida</taxon>
        <taxon>Ranunculales</taxon>
        <taxon>Ranunculaceae</taxon>
        <taxon>Thalictroideae</taxon>
        <taxon>Aquilegia</taxon>
    </lineage>
</organism>
<proteinExistence type="predicted"/>
<dbReference type="PANTHER" id="PTHR35131">
    <property type="entry name" value="EXPRESSED PROTEIN"/>
    <property type="match status" value="1"/>
</dbReference>